<reference evidence="1 2" key="1">
    <citation type="journal article" date="2020" name="Nat. Food">
        <title>A phased Vanilla planifolia genome enables genetic improvement of flavour and production.</title>
        <authorList>
            <person name="Hasing T."/>
            <person name="Tang H."/>
            <person name="Brym M."/>
            <person name="Khazi F."/>
            <person name="Huang T."/>
            <person name="Chambers A.H."/>
        </authorList>
    </citation>
    <scope>NUCLEOTIDE SEQUENCE [LARGE SCALE GENOMIC DNA]</scope>
    <source>
        <tissue evidence="1">Leaf</tissue>
    </source>
</reference>
<evidence type="ECO:0000313" key="2">
    <source>
        <dbReference type="Proteomes" id="UP000639772"/>
    </source>
</evidence>
<evidence type="ECO:0000313" key="1">
    <source>
        <dbReference type="EMBL" id="KAG0456340.1"/>
    </source>
</evidence>
<gene>
    <name evidence="1" type="ORF">HPP92_024128</name>
</gene>
<dbReference type="Proteomes" id="UP000639772">
    <property type="component" value="Chromosome 13"/>
</dbReference>
<accession>A0A835UCN4</accession>
<dbReference type="AlphaFoldDB" id="A0A835UCN4"/>
<name>A0A835UCN4_VANPL</name>
<dbReference type="EMBL" id="JADCNM010000013">
    <property type="protein sequence ID" value="KAG0456340.1"/>
    <property type="molecule type" value="Genomic_DNA"/>
</dbReference>
<sequence>MVGRPVVAIGSTMSKFGFRHEVQVWFIQDFPDEALCCGLPPSSMQAEPPRCSFGSPSLAACRFTRSTRLPRFNQRNAEKPLKVDLRGRHVPPNAAKVRWSID</sequence>
<comment type="caution">
    <text evidence="1">The sequence shown here is derived from an EMBL/GenBank/DDBJ whole genome shotgun (WGS) entry which is preliminary data.</text>
</comment>
<proteinExistence type="predicted"/>
<organism evidence="1 2">
    <name type="scientific">Vanilla planifolia</name>
    <name type="common">Vanilla</name>
    <dbReference type="NCBI Taxonomy" id="51239"/>
    <lineage>
        <taxon>Eukaryota</taxon>
        <taxon>Viridiplantae</taxon>
        <taxon>Streptophyta</taxon>
        <taxon>Embryophyta</taxon>
        <taxon>Tracheophyta</taxon>
        <taxon>Spermatophyta</taxon>
        <taxon>Magnoliopsida</taxon>
        <taxon>Liliopsida</taxon>
        <taxon>Asparagales</taxon>
        <taxon>Orchidaceae</taxon>
        <taxon>Vanilloideae</taxon>
        <taxon>Vanilleae</taxon>
        <taxon>Vanilla</taxon>
    </lineage>
</organism>
<protein>
    <submittedName>
        <fullName evidence="1">Uncharacterized protein</fullName>
    </submittedName>
</protein>